<protein>
    <submittedName>
        <fullName evidence="1">17422_t:CDS:1</fullName>
    </submittedName>
</protein>
<reference evidence="1" key="1">
    <citation type="submission" date="2021-06" db="EMBL/GenBank/DDBJ databases">
        <authorList>
            <person name="Kallberg Y."/>
            <person name="Tangrot J."/>
            <person name="Rosling A."/>
        </authorList>
    </citation>
    <scope>NUCLEOTIDE SEQUENCE</scope>
    <source>
        <strain evidence="1">28 12/20/2015</strain>
    </source>
</reference>
<gene>
    <name evidence="1" type="ORF">SPELUC_LOCUS8669</name>
</gene>
<proteinExistence type="predicted"/>
<dbReference type="Proteomes" id="UP000789366">
    <property type="component" value="Unassembled WGS sequence"/>
</dbReference>
<sequence length="305" mass="35555">MSYRSQSKQHESISKGEFPTPFDDEEEIINTKLYMYSYYEYLFNGKIGAPIHEKLRNGAKVLEFRCIDGIWSTEVAAENPNSEFYAIDSIVPKFNVELNNITFIGCDISKKLPFPDNEFDYIFSDDKFLLMEKKTFQEVLLEIFRILKPGGWLEVRYTCSPNIAYKSSYKQLNCAWLSWLKTQNIDYDTVENFENYLQETEKTESILYRIEETKIGNGHTSGEFLLQIVLLFYKNSRDLLTSFMNISFKEFDGLLKNLESELNVKDSKITLIHKQVLARKKSARSEISRTISRPYPFAVGYGTES</sequence>
<accession>A0ACA9N9Q7</accession>
<name>A0ACA9N9Q7_9GLOM</name>
<dbReference type="EMBL" id="CAJVPW010013328">
    <property type="protein sequence ID" value="CAG8643846.1"/>
    <property type="molecule type" value="Genomic_DNA"/>
</dbReference>
<evidence type="ECO:0000313" key="1">
    <source>
        <dbReference type="EMBL" id="CAG8643846.1"/>
    </source>
</evidence>
<keyword evidence="2" id="KW-1185">Reference proteome</keyword>
<evidence type="ECO:0000313" key="2">
    <source>
        <dbReference type="Proteomes" id="UP000789366"/>
    </source>
</evidence>
<feature type="non-terminal residue" evidence="1">
    <location>
        <position position="305"/>
    </location>
</feature>
<organism evidence="1 2">
    <name type="scientific">Cetraspora pellucida</name>
    <dbReference type="NCBI Taxonomy" id="1433469"/>
    <lineage>
        <taxon>Eukaryota</taxon>
        <taxon>Fungi</taxon>
        <taxon>Fungi incertae sedis</taxon>
        <taxon>Mucoromycota</taxon>
        <taxon>Glomeromycotina</taxon>
        <taxon>Glomeromycetes</taxon>
        <taxon>Diversisporales</taxon>
        <taxon>Gigasporaceae</taxon>
        <taxon>Cetraspora</taxon>
    </lineage>
</organism>
<comment type="caution">
    <text evidence="1">The sequence shown here is derived from an EMBL/GenBank/DDBJ whole genome shotgun (WGS) entry which is preliminary data.</text>
</comment>